<evidence type="ECO:0000256" key="2">
    <source>
        <dbReference type="ARBA" id="ARBA00022737"/>
    </source>
</evidence>
<sequence>MARFVRSSKYRHVFTPPQKTEEWFNGVRVSKTAWEGSDYVAASTSKFAMCWGTAGGGAVAVVNFSDKGKLPEGDKMPIINGHKNPVLDLAWNPFNESLLATASEDGYSKIWKIADEGLTESLTADDAVQSLKGHRRKVGTVAWHPTANNVLATSSQDYTVKLWDIEKGEAKVTLDGPKDLIHATQWNRDGSLLAITGKDKQIRFGDPRTANFEASWQGHDGVKGARVLFLNDGKIFSTGFDRQSSRQYRVWDPRGDTSKPLVSVNLDVSSGVLMPKYDYDTSILFIAGRGDGNIRFFEYTGEDKLIYPLSEHKGVPYKGGAWVPKTGCNVSENEIARFLGLCEPKNAVIPVPFIVPRKSDLFQDDIFPETADGVGEPSLTLAEYFDGKNADPKTVSLENGFVRKERPAEEPKFEKKEEEELTPAQLKAAYEKAQNRITYLEAELQKRELLLKEANISF</sequence>
<dbReference type="PANTHER" id="PTHR10856:SF0">
    <property type="entry name" value="CORONIN"/>
    <property type="match status" value="1"/>
</dbReference>
<accession>A0A7S1VA20</accession>
<evidence type="ECO:0000256" key="4">
    <source>
        <dbReference type="RuleBase" id="RU280818"/>
    </source>
</evidence>
<evidence type="ECO:0000259" key="5">
    <source>
        <dbReference type="SMART" id="SM01166"/>
    </source>
</evidence>
<dbReference type="Gene3D" id="2.130.10.10">
    <property type="entry name" value="YVTN repeat-like/Quinoprotein amine dehydrogenase"/>
    <property type="match status" value="1"/>
</dbReference>
<protein>
    <recommendedName>
        <fullName evidence="4">Coronin</fullName>
    </recommendedName>
</protein>
<dbReference type="GO" id="GO:0051015">
    <property type="term" value="F:actin filament binding"/>
    <property type="evidence" value="ECO:0007669"/>
    <property type="project" value="TreeGrafter"/>
</dbReference>
<dbReference type="AlphaFoldDB" id="A0A7S1VA20"/>
<feature type="domain" description="DUF1899" evidence="5">
    <location>
        <begin position="3"/>
        <end position="68"/>
    </location>
</feature>
<keyword evidence="2 4" id="KW-0677">Repeat</keyword>
<dbReference type="PANTHER" id="PTHR10856">
    <property type="entry name" value="CORONIN"/>
    <property type="match status" value="1"/>
</dbReference>
<dbReference type="InterPro" id="IPR015505">
    <property type="entry name" value="Coronin"/>
</dbReference>
<dbReference type="Pfam" id="PF08953">
    <property type="entry name" value="DUF1899"/>
    <property type="match status" value="1"/>
</dbReference>
<dbReference type="SUPFAM" id="SSF50978">
    <property type="entry name" value="WD40 repeat-like"/>
    <property type="match status" value="1"/>
</dbReference>
<evidence type="ECO:0000313" key="6">
    <source>
        <dbReference type="EMBL" id="CAD9292781.1"/>
    </source>
</evidence>
<reference evidence="6" key="1">
    <citation type="submission" date="2021-01" db="EMBL/GenBank/DDBJ databases">
        <authorList>
            <person name="Corre E."/>
            <person name="Pelletier E."/>
            <person name="Niang G."/>
            <person name="Scheremetjew M."/>
            <person name="Finn R."/>
            <person name="Kale V."/>
            <person name="Holt S."/>
            <person name="Cochrane G."/>
            <person name="Meng A."/>
            <person name="Brown T."/>
            <person name="Cohen L."/>
        </authorList>
    </citation>
    <scope>NUCLEOTIDE SEQUENCE</scope>
    <source>
        <strain evidence="6">ATCC 50979</strain>
    </source>
</reference>
<dbReference type="Pfam" id="PF16300">
    <property type="entry name" value="WD40_4"/>
    <property type="match status" value="1"/>
</dbReference>
<name>A0A7S1VA20_9EUKA</name>
<organism evidence="6">
    <name type="scientific">Sexangularia sp. CB-2014</name>
    <dbReference type="NCBI Taxonomy" id="1486929"/>
    <lineage>
        <taxon>Eukaryota</taxon>
        <taxon>Amoebozoa</taxon>
        <taxon>Tubulinea</taxon>
        <taxon>Elardia</taxon>
        <taxon>Arcellinida</taxon>
        <taxon>Arcellinida incertae sedis</taxon>
        <taxon>Sexangularia</taxon>
    </lineage>
</organism>
<evidence type="ECO:0000256" key="1">
    <source>
        <dbReference type="ARBA" id="ARBA00022574"/>
    </source>
</evidence>
<dbReference type="SMART" id="SM00320">
    <property type="entry name" value="WD40"/>
    <property type="match status" value="4"/>
</dbReference>
<dbReference type="PROSITE" id="PS00678">
    <property type="entry name" value="WD_REPEATS_1"/>
    <property type="match status" value="1"/>
</dbReference>
<feature type="repeat" description="WD" evidence="3">
    <location>
        <begin position="79"/>
        <end position="121"/>
    </location>
</feature>
<dbReference type="PROSITE" id="PS50294">
    <property type="entry name" value="WD_REPEATS_REGION"/>
    <property type="match status" value="2"/>
</dbReference>
<feature type="repeat" description="WD" evidence="3">
    <location>
        <begin position="131"/>
        <end position="173"/>
    </location>
</feature>
<dbReference type="SMART" id="SM01167">
    <property type="entry name" value="DUF1900"/>
    <property type="match status" value="1"/>
</dbReference>
<gene>
    <name evidence="6" type="ORF">SSP0437_LOCUS4002</name>
</gene>
<comment type="similarity">
    <text evidence="4">Belongs to the WD repeat coronin family.</text>
</comment>
<dbReference type="Pfam" id="PF00400">
    <property type="entry name" value="WD40"/>
    <property type="match status" value="2"/>
</dbReference>
<proteinExistence type="inferred from homology"/>
<dbReference type="InterPro" id="IPR015943">
    <property type="entry name" value="WD40/YVTN_repeat-like_dom_sf"/>
</dbReference>
<dbReference type="SMART" id="SM01166">
    <property type="entry name" value="DUF1899"/>
    <property type="match status" value="1"/>
</dbReference>
<dbReference type="EMBL" id="HBGL01005201">
    <property type="protein sequence ID" value="CAD9292781.1"/>
    <property type="molecule type" value="Transcribed_RNA"/>
</dbReference>
<dbReference type="GO" id="GO:0007015">
    <property type="term" value="P:actin filament organization"/>
    <property type="evidence" value="ECO:0007669"/>
    <property type="project" value="TreeGrafter"/>
</dbReference>
<evidence type="ECO:0000256" key="3">
    <source>
        <dbReference type="PROSITE-ProRule" id="PRU00221"/>
    </source>
</evidence>
<keyword evidence="1 3" id="KW-0853">WD repeat</keyword>
<dbReference type="InterPro" id="IPR019775">
    <property type="entry name" value="WD40_repeat_CS"/>
</dbReference>
<dbReference type="PROSITE" id="PS50082">
    <property type="entry name" value="WD_REPEATS_2"/>
    <property type="match status" value="2"/>
</dbReference>
<dbReference type="InterPro" id="IPR015048">
    <property type="entry name" value="DUF1899"/>
</dbReference>
<dbReference type="InterPro" id="IPR001680">
    <property type="entry name" value="WD40_rpt"/>
</dbReference>
<dbReference type="InterPro" id="IPR036322">
    <property type="entry name" value="WD40_repeat_dom_sf"/>
</dbReference>